<protein>
    <submittedName>
        <fullName evidence="1">Uncharacterized protein</fullName>
    </submittedName>
</protein>
<evidence type="ECO:0000313" key="1">
    <source>
        <dbReference type="EMBL" id="AGN30215.1"/>
    </source>
</evidence>
<dbReference type="Proteomes" id="UP000201461">
    <property type="component" value="Segment"/>
</dbReference>
<dbReference type="EMBL" id="HQ317393">
    <property type="protein sequence ID" value="AGN30215.1"/>
    <property type="molecule type" value="Genomic_DNA"/>
</dbReference>
<keyword evidence="2" id="KW-1185">Reference proteome</keyword>
<dbReference type="KEGG" id="vg:15926668"/>
<dbReference type="RefSeq" id="YP_008125364.1">
    <property type="nucleotide sequence ID" value="NC_021529.2"/>
</dbReference>
<name>R9TIK7_9CAUD</name>
<dbReference type="GeneID" id="15926668"/>
<gene>
    <name evidence="1" type="ORF">VPFG_00215</name>
</gene>
<evidence type="ECO:0000313" key="2">
    <source>
        <dbReference type="Proteomes" id="UP000201461"/>
    </source>
</evidence>
<dbReference type="OrthoDB" id="28000at10239"/>
<accession>R9TIK7</accession>
<reference evidence="1 2" key="1">
    <citation type="journal article" date="2014" name="Genome Biol. Evol.">
        <title>Composite Conserved Promoter-Terminator Motifs (PeSLs) that Mediate Modular Shuffling in the Diverse T4-Like Myoviruses.</title>
        <authorList>
            <person name="Comeau A.M."/>
            <person name="Arbiol C."/>
            <person name="Krisch H.M."/>
        </authorList>
    </citation>
    <scope>NUCLEOTIDE SEQUENCE [LARGE SCALE GENOMIC DNA]</scope>
</reference>
<organism evidence="1 2">
    <name type="scientific">Vibrio phage nt-1</name>
    <dbReference type="NCBI Taxonomy" id="115992"/>
    <lineage>
        <taxon>Viruses</taxon>
        <taxon>Duplodnaviria</taxon>
        <taxon>Heunggongvirae</taxon>
        <taxon>Uroviricota</taxon>
        <taxon>Caudoviricetes</taxon>
        <taxon>Pantevenvirales</taxon>
        <taxon>Straboviridae</taxon>
        <taxon>Mylasvirus</taxon>
        <taxon>Mylasvirus persius</taxon>
    </lineage>
</organism>
<sequence length="71" mass="8391">MNSAAIMQGYTEIKEALICMLDDMFDGMGHIDHLEYFEDEQMWDIQYYDGNELHEVSVTTIALDHWMDKNK</sequence>
<proteinExistence type="predicted"/>